<sequence length="101" mass="11669">MSSSTRNPEVVRISQKGQATIPKALREKFGIDTPGEVFIYEEDERIIVEPIPSLEELGGIHADTDRERGDVLERVRELKHEERRREDARGDRLRPTDTEDE</sequence>
<dbReference type="Pfam" id="PF04014">
    <property type="entry name" value="MazE_antitoxin"/>
    <property type="match status" value="1"/>
</dbReference>
<evidence type="ECO:0000259" key="2">
    <source>
        <dbReference type="PROSITE" id="PS51740"/>
    </source>
</evidence>
<dbReference type="EMBL" id="RBZW01000003">
    <property type="protein sequence ID" value="THE66567.1"/>
    <property type="molecule type" value="Genomic_DNA"/>
</dbReference>
<dbReference type="Proteomes" id="UP000318864">
    <property type="component" value="Unassembled WGS sequence"/>
</dbReference>
<dbReference type="SUPFAM" id="SSF89447">
    <property type="entry name" value="AbrB/MazE/MraZ-like"/>
    <property type="match status" value="1"/>
</dbReference>
<dbReference type="InterPro" id="IPR007159">
    <property type="entry name" value="SpoVT-AbrB_dom"/>
</dbReference>
<evidence type="ECO:0000313" key="4">
    <source>
        <dbReference type="Proteomes" id="UP000318864"/>
    </source>
</evidence>
<protein>
    <submittedName>
        <fullName evidence="3">AbrB/MazE/SpoVT family DNA-binding domain-containing protein</fullName>
    </submittedName>
</protein>
<feature type="region of interest" description="Disordered" evidence="1">
    <location>
        <begin position="80"/>
        <end position="101"/>
    </location>
</feature>
<proteinExistence type="predicted"/>
<feature type="domain" description="SpoVT-AbrB" evidence="2">
    <location>
        <begin position="8"/>
        <end position="53"/>
    </location>
</feature>
<dbReference type="PANTHER" id="PTHR34860">
    <property type="entry name" value="REPRESSOR-LIKE PROTEIN SSO7C3"/>
    <property type="match status" value="1"/>
</dbReference>
<gene>
    <name evidence="3" type="ORF">D8Y22_00045</name>
</gene>
<dbReference type="PROSITE" id="PS51740">
    <property type="entry name" value="SPOVT_ABRB"/>
    <property type="match status" value="1"/>
</dbReference>
<dbReference type="PANTHER" id="PTHR34860:SF7">
    <property type="entry name" value="TRANSCRIPTION REGULATOR, SPOVT_ABRB FAMILY"/>
    <property type="match status" value="1"/>
</dbReference>
<comment type="caution">
    <text evidence="3">The sequence shown here is derived from an EMBL/GenBank/DDBJ whole genome shotgun (WGS) entry which is preliminary data.</text>
</comment>
<dbReference type="SMART" id="SM00966">
    <property type="entry name" value="SpoVT_AbrB"/>
    <property type="match status" value="1"/>
</dbReference>
<reference evidence="3 4" key="1">
    <citation type="submission" date="2018-10" db="EMBL/GenBank/DDBJ databases">
        <title>Natronolimnobius sp. XQ-INN 246 isolated from Inner Mongolia Autonomous Region of China.</title>
        <authorList>
            <person name="Xue Q."/>
        </authorList>
    </citation>
    <scope>NUCLEOTIDE SEQUENCE [LARGE SCALE GENOMIC DNA]</scope>
    <source>
        <strain evidence="3 4">XQ-INN 246</strain>
    </source>
</reference>
<accession>A0A4V3VLQ6</accession>
<evidence type="ECO:0000313" key="3">
    <source>
        <dbReference type="EMBL" id="THE66567.1"/>
    </source>
</evidence>
<keyword evidence="4" id="KW-1185">Reference proteome</keyword>
<dbReference type="OrthoDB" id="30861at2157"/>
<keyword evidence="3" id="KW-0238">DNA-binding</keyword>
<dbReference type="AlphaFoldDB" id="A0A4V3VLQ6"/>
<dbReference type="Gene3D" id="2.10.260.10">
    <property type="match status" value="1"/>
</dbReference>
<evidence type="ECO:0000256" key="1">
    <source>
        <dbReference type="SAM" id="MobiDB-lite"/>
    </source>
</evidence>
<name>A0A4V3VLQ6_9EURY</name>
<organism evidence="3 4">
    <name type="scientific">Salinadaptatus halalkaliphilus</name>
    <dbReference type="NCBI Taxonomy" id="2419781"/>
    <lineage>
        <taxon>Archaea</taxon>
        <taxon>Methanobacteriati</taxon>
        <taxon>Methanobacteriota</taxon>
        <taxon>Stenosarchaea group</taxon>
        <taxon>Halobacteria</taxon>
        <taxon>Halobacteriales</taxon>
        <taxon>Natrialbaceae</taxon>
        <taxon>Salinadaptatus</taxon>
    </lineage>
</organism>
<dbReference type="InterPro" id="IPR052975">
    <property type="entry name" value="Repressor-like_regulatory"/>
</dbReference>
<dbReference type="NCBIfam" id="TIGR01439">
    <property type="entry name" value="lp_hng_hel_AbrB"/>
    <property type="match status" value="1"/>
</dbReference>
<dbReference type="GO" id="GO:0003677">
    <property type="term" value="F:DNA binding"/>
    <property type="evidence" value="ECO:0007669"/>
    <property type="project" value="UniProtKB-KW"/>
</dbReference>
<dbReference type="InterPro" id="IPR037914">
    <property type="entry name" value="SpoVT-AbrB_sf"/>
</dbReference>
<dbReference type="RefSeq" id="WP_141462522.1">
    <property type="nucleotide sequence ID" value="NZ_RBZW01000003.1"/>
</dbReference>